<dbReference type="Proteomes" id="UP000887563">
    <property type="component" value="Unplaced"/>
</dbReference>
<keyword evidence="1" id="KW-1185">Reference proteome</keyword>
<evidence type="ECO:0000313" key="1">
    <source>
        <dbReference type="Proteomes" id="UP000887563"/>
    </source>
</evidence>
<dbReference type="AlphaFoldDB" id="A0A914ML76"/>
<evidence type="ECO:0000313" key="2">
    <source>
        <dbReference type="WBParaSite" id="Minc3s01935g27295"/>
    </source>
</evidence>
<name>A0A914ML76_MELIC</name>
<reference evidence="2" key="1">
    <citation type="submission" date="2022-11" db="UniProtKB">
        <authorList>
            <consortium name="WormBaseParasite"/>
        </authorList>
    </citation>
    <scope>IDENTIFICATION</scope>
</reference>
<proteinExistence type="predicted"/>
<dbReference type="WBParaSite" id="Minc3s01935g27295">
    <property type="protein sequence ID" value="Minc3s01935g27295"/>
    <property type="gene ID" value="Minc3s01935g27295"/>
</dbReference>
<accession>A0A914ML76</accession>
<organism evidence="1 2">
    <name type="scientific">Meloidogyne incognita</name>
    <name type="common">Southern root-knot nematode worm</name>
    <name type="synonym">Oxyuris incognita</name>
    <dbReference type="NCBI Taxonomy" id="6306"/>
    <lineage>
        <taxon>Eukaryota</taxon>
        <taxon>Metazoa</taxon>
        <taxon>Ecdysozoa</taxon>
        <taxon>Nematoda</taxon>
        <taxon>Chromadorea</taxon>
        <taxon>Rhabditida</taxon>
        <taxon>Tylenchina</taxon>
        <taxon>Tylenchomorpha</taxon>
        <taxon>Tylenchoidea</taxon>
        <taxon>Meloidogynidae</taxon>
        <taxon>Meloidogyninae</taxon>
        <taxon>Meloidogyne</taxon>
        <taxon>Meloidogyne incognita group</taxon>
    </lineage>
</organism>
<protein>
    <submittedName>
        <fullName evidence="2">Candidate secreted effector</fullName>
    </submittedName>
</protein>
<sequence>MFRKVLRYLVFERGRMYQTSFEWLLVVVFKSTPDKLLFLSTSTSDKPRTPPVVTITPISLL</sequence>